<comment type="caution">
    <text evidence="2">The sequence shown here is derived from an EMBL/GenBank/DDBJ whole genome shotgun (WGS) entry which is preliminary data.</text>
</comment>
<proteinExistence type="predicted"/>
<gene>
    <name evidence="2" type="ORF">IAD41_07980</name>
</gene>
<dbReference type="Proteomes" id="UP000824139">
    <property type="component" value="Unassembled WGS sequence"/>
</dbReference>
<accession>A0A9D1FXH3</accession>
<dbReference type="AlphaFoldDB" id="A0A9D1FXH3"/>
<sequence>MVDGINRAGGVMPQSGKTVKKQEQAAPKDSTSIFSNKGKTDDHMHSTNVVFEGPVKVTDWVAIGENGDIIRDPNSRSQEITGTEPFPVLEGRIEGTNPLEGIDFGRIGKAALDGGIRAALDKLDE</sequence>
<protein>
    <submittedName>
        <fullName evidence="2">Uncharacterized protein</fullName>
    </submittedName>
</protein>
<evidence type="ECO:0000313" key="2">
    <source>
        <dbReference type="EMBL" id="HIS83524.1"/>
    </source>
</evidence>
<name>A0A9D1FXH3_9BACT</name>
<organism evidence="2 3">
    <name type="scientific">Candidatus Scatenecus faecavium</name>
    <dbReference type="NCBI Taxonomy" id="2840915"/>
    <lineage>
        <taxon>Bacteria</taxon>
        <taxon>Candidatus Scatenecus</taxon>
    </lineage>
</organism>
<feature type="region of interest" description="Disordered" evidence="1">
    <location>
        <begin position="67"/>
        <end position="93"/>
    </location>
</feature>
<reference evidence="2" key="2">
    <citation type="journal article" date="2021" name="PeerJ">
        <title>Extensive microbial diversity within the chicken gut microbiome revealed by metagenomics and culture.</title>
        <authorList>
            <person name="Gilroy R."/>
            <person name="Ravi A."/>
            <person name="Getino M."/>
            <person name="Pursley I."/>
            <person name="Horton D.L."/>
            <person name="Alikhan N.F."/>
            <person name="Baker D."/>
            <person name="Gharbi K."/>
            <person name="Hall N."/>
            <person name="Watson M."/>
            <person name="Adriaenssens E.M."/>
            <person name="Foster-Nyarko E."/>
            <person name="Jarju S."/>
            <person name="Secka A."/>
            <person name="Antonio M."/>
            <person name="Oren A."/>
            <person name="Chaudhuri R.R."/>
            <person name="La Ragione R."/>
            <person name="Hildebrand F."/>
            <person name="Pallen M.J."/>
        </authorList>
    </citation>
    <scope>NUCLEOTIDE SEQUENCE</scope>
    <source>
        <strain evidence="2">CHK152-2994</strain>
    </source>
</reference>
<dbReference type="EMBL" id="DVJO01000173">
    <property type="protein sequence ID" value="HIS83524.1"/>
    <property type="molecule type" value="Genomic_DNA"/>
</dbReference>
<evidence type="ECO:0000313" key="3">
    <source>
        <dbReference type="Proteomes" id="UP000824139"/>
    </source>
</evidence>
<reference evidence="2" key="1">
    <citation type="submission" date="2020-10" db="EMBL/GenBank/DDBJ databases">
        <authorList>
            <person name="Gilroy R."/>
        </authorList>
    </citation>
    <scope>NUCLEOTIDE SEQUENCE</scope>
    <source>
        <strain evidence="2">CHK152-2994</strain>
    </source>
</reference>
<evidence type="ECO:0000256" key="1">
    <source>
        <dbReference type="SAM" id="MobiDB-lite"/>
    </source>
</evidence>
<feature type="region of interest" description="Disordered" evidence="1">
    <location>
        <begin position="1"/>
        <end position="47"/>
    </location>
</feature>